<accession>A0A8S5PSH8</accession>
<name>A0A8S5PSH8_9CAUD</name>
<reference evidence="1" key="1">
    <citation type="journal article" date="2021" name="Proc. Natl. Acad. Sci. U.S.A.">
        <title>A Catalog of Tens of Thousands of Viruses from Human Metagenomes Reveals Hidden Associations with Chronic Diseases.</title>
        <authorList>
            <person name="Tisza M.J."/>
            <person name="Buck C.B."/>
        </authorList>
    </citation>
    <scope>NUCLEOTIDE SEQUENCE</scope>
    <source>
        <strain evidence="1">Ctdjo3</strain>
    </source>
</reference>
<sequence>MKFEELIYKRLLNSEVAGKMASYAGVPAIFYSEVPSDNQEGWGDKTQYPRLCYWFDMQANQERNSAGTLTISLMCMNETEQLPEQMEPILRSCMKDILLTPHEENSSYCFAWGKTEAFSYQKQDGTRMSDGDLVVGCDIIFDILEYTNQETTDPDPIVAMNRYIKELYPEAIVLGWDKVEEIIEAGVETPVFYCRLLETEVDRETNTVVWLNGKIAIHFLCPDSSVRMKMTMGLANKLSLDGEVILLDKSPMFIEELSADYKADYFTEGQLKITGQYGLLRYQQAGKILRNTTITGGV</sequence>
<organism evidence="1">
    <name type="scientific">Siphoviridae sp. ctdjo3</name>
    <dbReference type="NCBI Taxonomy" id="2825583"/>
    <lineage>
        <taxon>Viruses</taxon>
        <taxon>Duplodnaviria</taxon>
        <taxon>Heunggongvirae</taxon>
        <taxon>Uroviricota</taxon>
        <taxon>Caudoviricetes</taxon>
    </lineage>
</organism>
<evidence type="ECO:0000313" key="1">
    <source>
        <dbReference type="EMBL" id="DAE09834.1"/>
    </source>
</evidence>
<dbReference type="EMBL" id="BK015495">
    <property type="protein sequence ID" value="DAE09834.1"/>
    <property type="molecule type" value="Genomic_DNA"/>
</dbReference>
<protein>
    <submittedName>
        <fullName evidence="1">Uncharacterized protein</fullName>
    </submittedName>
</protein>
<proteinExistence type="predicted"/>